<dbReference type="Pfam" id="PF01636">
    <property type="entry name" value="APH"/>
    <property type="match status" value="1"/>
</dbReference>
<dbReference type="InterPro" id="IPR002575">
    <property type="entry name" value="Aminoglycoside_PTrfase"/>
</dbReference>
<reference evidence="2" key="1">
    <citation type="journal article" date="2014" name="Int. J. Syst. Evol. Microbiol.">
        <title>Complete genome sequence of Corynebacterium casei LMG S-19264T (=DSM 44701T), isolated from a smear-ripened cheese.</title>
        <authorList>
            <consortium name="US DOE Joint Genome Institute (JGI-PGF)"/>
            <person name="Walter F."/>
            <person name="Albersmeier A."/>
            <person name="Kalinowski J."/>
            <person name="Ruckert C."/>
        </authorList>
    </citation>
    <scope>NUCLEOTIDE SEQUENCE</scope>
    <source>
        <strain evidence="2">CGMCC 1.15454</strain>
    </source>
</reference>
<dbReference type="Proteomes" id="UP000621492">
    <property type="component" value="Unassembled WGS sequence"/>
</dbReference>
<name>A0A9W5X5C5_9BACI</name>
<dbReference type="InterPro" id="IPR051678">
    <property type="entry name" value="AGP_Transferase"/>
</dbReference>
<evidence type="ECO:0000313" key="3">
    <source>
        <dbReference type="Proteomes" id="UP000621492"/>
    </source>
</evidence>
<evidence type="ECO:0000259" key="1">
    <source>
        <dbReference type="Pfam" id="PF01636"/>
    </source>
</evidence>
<dbReference type="RefSeq" id="WP_188725093.1">
    <property type="nucleotide sequence ID" value="NZ_BMJD01000013.1"/>
</dbReference>
<dbReference type="PANTHER" id="PTHR21310">
    <property type="entry name" value="AMINOGLYCOSIDE PHOSPHOTRANSFERASE-RELATED-RELATED"/>
    <property type="match status" value="1"/>
</dbReference>
<accession>A0A9W5X5C5</accession>
<protein>
    <recommendedName>
        <fullName evidence="1">Aminoglycoside phosphotransferase domain-containing protein</fullName>
    </recommendedName>
</protein>
<dbReference type="EMBL" id="BMJD01000013">
    <property type="protein sequence ID" value="GGB42625.1"/>
    <property type="molecule type" value="Genomic_DNA"/>
</dbReference>
<proteinExistence type="predicted"/>
<dbReference type="SUPFAM" id="SSF56112">
    <property type="entry name" value="Protein kinase-like (PK-like)"/>
    <property type="match status" value="1"/>
</dbReference>
<dbReference type="AlphaFoldDB" id="A0A9W5X5C5"/>
<reference evidence="2" key="2">
    <citation type="submission" date="2020-09" db="EMBL/GenBank/DDBJ databases">
        <authorList>
            <person name="Sun Q."/>
            <person name="Zhou Y."/>
        </authorList>
    </citation>
    <scope>NUCLEOTIDE SEQUENCE</scope>
    <source>
        <strain evidence="2">CGMCC 1.15454</strain>
    </source>
</reference>
<evidence type="ECO:0000313" key="2">
    <source>
        <dbReference type="EMBL" id="GGB42625.1"/>
    </source>
</evidence>
<comment type="caution">
    <text evidence="2">The sequence shown here is derived from an EMBL/GenBank/DDBJ whole genome shotgun (WGS) entry which is preliminary data.</text>
</comment>
<organism evidence="2 3">
    <name type="scientific">Lentibacillus populi</name>
    <dbReference type="NCBI Taxonomy" id="1827502"/>
    <lineage>
        <taxon>Bacteria</taxon>
        <taxon>Bacillati</taxon>
        <taxon>Bacillota</taxon>
        <taxon>Bacilli</taxon>
        <taxon>Bacillales</taxon>
        <taxon>Bacillaceae</taxon>
        <taxon>Lentibacillus</taxon>
    </lineage>
</organism>
<dbReference type="Gene3D" id="3.90.1200.10">
    <property type="match status" value="1"/>
</dbReference>
<gene>
    <name evidence="2" type="ORF">GCM10011409_20250</name>
</gene>
<feature type="domain" description="Aminoglycoside phosphotransferase" evidence="1">
    <location>
        <begin position="54"/>
        <end position="253"/>
    </location>
</feature>
<sequence length="305" mass="34458">MGKKNSSLPEYILNWVVKAVDHHAEVVHVHQLKGSTSSTLFRIFLQTNQCMKLVVLRLFDNKEWLLEEPDLALHEAASLSFAAKADIATPEIIAFDEKGEDCGVPAVLMTMLEGSVELKPDDQNNWLKGLAAALGKIHAVCADDFNWKYFTYNDIPSLETPSWTSVPEAWEQAIEIVKGLRPSVKTCFIHRDYHPTNVLYHKGKVSGIVDWVNACHGPAGIDVGHCRLNLAMLYDVETADRFLTAYQQHQGYAFIYDVYWDLVSLIDILFGPPQVYPGWEAFGITGLTDRMMEEQLDRYVLSLLE</sequence>
<dbReference type="InterPro" id="IPR011009">
    <property type="entry name" value="Kinase-like_dom_sf"/>
</dbReference>
<keyword evidence="3" id="KW-1185">Reference proteome</keyword>